<keyword evidence="3" id="KW-1185">Reference proteome</keyword>
<comment type="caution">
    <text evidence="2">The sequence shown here is derived from an EMBL/GenBank/DDBJ whole genome shotgun (WGS) entry which is preliminary data.</text>
</comment>
<protein>
    <recommendedName>
        <fullName evidence="1">Fe2OG dioxygenase domain-containing protein</fullName>
    </recommendedName>
</protein>
<dbReference type="AlphaFoldDB" id="S3HED8"/>
<dbReference type="InterPro" id="IPR005123">
    <property type="entry name" value="Oxoglu/Fe-dep_dioxygenase_dom"/>
</dbReference>
<dbReference type="InterPro" id="IPR027450">
    <property type="entry name" value="AlkB-like"/>
</dbReference>
<dbReference type="PANTHER" id="PTHR12463">
    <property type="entry name" value="OXYGENASE-RELATED"/>
    <property type="match status" value="1"/>
</dbReference>
<evidence type="ECO:0000259" key="1">
    <source>
        <dbReference type="PROSITE" id="PS51471"/>
    </source>
</evidence>
<accession>S3HED8</accession>
<name>S3HED8_9HYPH</name>
<dbReference type="GO" id="GO:0070988">
    <property type="term" value="P:demethylation"/>
    <property type="evidence" value="ECO:0007669"/>
    <property type="project" value="InterPro"/>
</dbReference>
<dbReference type="InterPro" id="IPR032857">
    <property type="entry name" value="ALKBH4"/>
</dbReference>
<dbReference type="Proteomes" id="UP000014411">
    <property type="component" value="Unassembled WGS sequence"/>
</dbReference>
<dbReference type="HOGENOM" id="CLU_093795_0_0_5"/>
<dbReference type="InterPro" id="IPR037151">
    <property type="entry name" value="AlkB-like_sf"/>
</dbReference>
<evidence type="ECO:0000313" key="2">
    <source>
        <dbReference type="EMBL" id="EPE97094.1"/>
    </source>
</evidence>
<reference evidence="2 3" key="1">
    <citation type="journal article" date="2012" name="J. Bacteriol.">
        <title>Genome sequence of Rhizobium grahamii CCGE502, a broad-host-range symbiont with low nodulation competitiveness in Phaseolus vulgaris.</title>
        <authorList>
            <person name="Althabegoiti M.J."/>
            <person name="Lozano L."/>
            <person name="Torres-Tejerizo G."/>
            <person name="Ormeno-Orrillo E."/>
            <person name="Rogel M.A."/>
            <person name="Gonzalez V."/>
            <person name="Martinez-Romero E."/>
        </authorList>
    </citation>
    <scope>NUCLEOTIDE SEQUENCE [LARGE SCALE GENOMIC DNA]</scope>
    <source>
        <strain evidence="2 3">CCGE 502</strain>
    </source>
</reference>
<feature type="domain" description="Fe2OG dioxygenase" evidence="1">
    <location>
        <begin position="110"/>
        <end position="201"/>
    </location>
</feature>
<dbReference type="SUPFAM" id="SSF51197">
    <property type="entry name" value="Clavaminate synthase-like"/>
    <property type="match status" value="1"/>
</dbReference>
<proteinExistence type="predicted"/>
<dbReference type="STRING" id="990285.RGCCGE502_17070"/>
<evidence type="ECO:0000313" key="3">
    <source>
        <dbReference type="Proteomes" id="UP000014411"/>
    </source>
</evidence>
<organism evidence="2 3">
    <name type="scientific">Rhizobium grahamii CCGE 502</name>
    <dbReference type="NCBI Taxonomy" id="990285"/>
    <lineage>
        <taxon>Bacteria</taxon>
        <taxon>Pseudomonadati</taxon>
        <taxon>Pseudomonadota</taxon>
        <taxon>Alphaproteobacteria</taxon>
        <taxon>Hyphomicrobiales</taxon>
        <taxon>Rhizobiaceae</taxon>
        <taxon>Rhizobium/Agrobacterium group</taxon>
        <taxon>Rhizobium</taxon>
    </lineage>
</organism>
<dbReference type="GO" id="GO:0032451">
    <property type="term" value="F:demethylase activity"/>
    <property type="evidence" value="ECO:0007669"/>
    <property type="project" value="TreeGrafter"/>
</dbReference>
<dbReference type="Pfam" id="PF13532">
    <property type="entry name" value="2OG-FeII_Oxy_2"/>
    <property type="match status" value="1"/>
</dbReference>
<dbReference type="PANTHER" id="PTHR12463:SF1">
    <property type="entry name" value="2-OXOGLUTARATE AND FE-DEPENDENT OXYGENASE FAMILY PROTEIN"/>
    <property type="match status" value="1"/>
</dbReference>
<dbReference type="GO" id="GO:0016491">
    <property type="term" value="F:oxidoreductase activity"/>
    <property type="evidence" value="ECO:0007669"/>
    <property type="project" value="TreeGrafter"/>
</dbReference>
<dbReference type="EMBL" id="AEYE02000017">
    <property type="protein sequence ID" value="EPE97094.1"/>
    <property type="molecule type" value="Genomic_DNA"/>
</dbReference>
<dbReference type="PROSITE" id="PS51471">
    <property type="entry name" value="FE2OG_OXY"/>
    <property type="match status" value="1"/>
</dbReference>
<dbReference type="Gene3D" id="2.60.120.590">
    <property type="entry name" value="Alpha-ketoglutarate-dependent dioxygenase AlkB-like"/>
    <property type="match status" value="1"/>
</dbReference>
<dbReference type="eggNOG" id="COG3145">
    <property type="taxonomic scope" value="Bacteria"/>
</dbReference>
<gene>
    <name evidence="2" type="ORF">RGCCGE502_17070</name>
</gene>
<sequence>MPAQLLVGIILIQHDLFGEPTTTGTSLPTGFRYAPEILSKDAQDEILETIRALPFKPFDFHGFEGKRKVISFGWKFDFDSQTLRPADPFPDFLLPVREIAAKFAEMEPTKLQQALITEYSPGAPIGWHRDKMTFGRVVGVSLLSSCTFRFRRRMAGKWERRSISAAAGSAYLLSGPSRTEWEHSIPPVEQLRYSITFRELA</sequence>